<dbReference type="PANTHER" id="PTHR42831">
    <property type="entry name" value="FE-S PROTEIN MATURATION AUXILIARY FACTOR YITW"/>
    <property type="match status" value="1"/>
</dbReference>
<feature type="domain" description="MIP18 family-like" evidence="2">
    <location>
        <begin position="18"/>
        <end position="82"/>
    </location>
</feature>
<dbReference type="Pfam" id="PF23451">
    <property type="entry name" value="Zn_ribbon_PaaD"/>
    <property type="match status" value="1"/>
</dbReference>
<dbReference type="InterPro" id="IPR056572">
    <property type="entry name" value="Zn_ribbon_PaaD"/>
</dbReference>
<evidence type="ECO:0000313" key="5">
    <source>
        <dbReference type="Proteomes" id="UP000190637"/>
    </source>
</evidence>
<evidence type="ECO:0000259" key="3">
    <source>
        <dbReference type="Pfam" id="PF23451"/>
    </source>
</evidence>
<accession>A0A1T4JWP2</accession>
<gene>
    <name evidence="4" type="ORF">SAMN02745673_00017</name>
</gene>
<organism evidence="4 5">
    <name type="scientific">Marinactinospora thermotolerans DSM 45154</name>
    <dbReference type="NCBI Taxonomy" id="1122192"/>
    <lineage>
        <taxon>Bacteria</taxon>
        <taxon>Bacillati</taxon>
        <taxon>Actinomycetota</taxon>
        <taxon>Actinomycetes</taxon>
        <taxon>Streptosporangiales</taxon>
        <taxon>Nocardiopsidaceae</taxon>
        <taxon>Marinactinospora</taxon>
    </lineage>
</organism>
<keyword evidence="5" id="KW-1185">Reference proteome</keyword>
<dbReference type="EMBL" id="FUWS01000001">
    <property type="protein sequence ID" value="SJZ34548.1"/>
    <property type="molecule type" value="Genomic_DNA"/>
</dbReference>
<dbReference type="AlphaFoldDB" id="A0A1T4JWP2"/>
<dbReference type="Pfam" id="PF01883">
    <property type="entry name" value="FeS_assembly_P"/>
    <property type="match status" value="1"/>
</dbReference>
<reference evidence="4 5" key="1">
    <citation type="submission" date="2017-02" db="EMBL/GenBank/DDBJ databases">
        <authorList>
            <person name="Peterson S.W."/>
        </authorList>
    </citation>
    <scope>NUCLEOTIDE SEQUENCE [LARGE SCALE GENOMIC DNA]</scope>
    <source>
        <strain evidence="4 5">DSM 45154</strain>
    </source>
</reference>
<evidence type="ECO:0000259" key="2">
    <source>
        <dbReference type="Pfam" id="PF01883"/>
    </source>
</evidence>
<sequence>MSGETANPAVRQAWRVAATVADPELPMLTLADLGILREVEIDGDGTVVVTITPTYSGCPALEVMRVDLHRALARAGYGRVEVRTRLSPPWSSDDITEAGRRKLGEHGISPPGPAPRRHGGPVPLTLSATRRLPRCPLCGADRTEELSRFGSTSCKALMRCRACGEPFEHVKEI</sequence>
<proteinExistence type="predicted"/>
<dbReference type="PANTHER" id="PTHR42831:SF3">
    <property type="entry name" value="1,2-PHENYLACETYL-COA EPOXIDASE, SUBUNIT D-RELATED"/>
    <property type="match status" value="1"/>
</dbReference>
<dbReference type="Proteomes" id="UP000190637">
    <property type="component" value="Unassembled WGS sequence"/>
</dbReference>
<dbReference type="InterPro" id="IPR011883">
    <property type="entry name" value="PaaD-like"/>
</dbReference>
<evidence type="ECO:0000256" key="1">
    <source>
        <dbReference type="SAM" id="MobiDB-lite"/>
    </source>
</evidence>
<name>A0A1T4JWP2_9ACTN</name>
<protein>
    <submittedName>
        <fullName evidence="4">Ring-1,2-phenylacetyl-CoA epoxidase subunit PaaD</fullName>
    </submittedName>
</protein>
<dbReference type="NCBIfam" id="TIGR02159">
    <property type="entry name" value="PA_CoA_Oxy4"/>
    <property type="match status" value="1"/>
</dbReference>
<dbReference type="InterPro" id="IPR002744">
    <property type="entry name" value="MIP18-like"/>
</dbReference>
<dbReference type="Gene3D" id="3.30.300.130">
    <property type="entry name" value="Fe-S cluster assembly (FSCA)"/>
    <property type="match status" value="1"/>
</dbReference>
<feature type="domain" description="PaaD zinc beta ribbon" evidence="3">
    <location>
        <begin position="125"/>
        <end position="171"/>
    </location>
</feature>
<dbReference type="STRING" id="1122192.SAMN02745673_00017"/>
<dbReference type="InterPro" id="IPR052339">
    <property type="entry name" value="Fe-S_Maturation_MIP18"/>
</dbReference>
<dbReference type="RefSeq" id="WP_235000589.1">
    <property type="nucleotide sequence ID" value="NZ_FUWS01000001.1"/>
</dbReference>
<feature type="region of interest" description="Disordered" evidence="1">
    <location>
        <begin position="102"/>
        <end position="122"/>
    </location>
</feature>
<evidence type="ECO:0000313" key="4">
    <source>
        <dbReference type="EMBL" id="SJZ34548.1"/>
    </source>
</evidence>
<dbReference type="SUPFAM" id="SSF117916">
    <property type="entry name" value="Fe-S cluster assembly (FSCA) domain-like"/>
    <property type="match status" value="1"/>
</dbReference>
<dbReference type="InterPro" id="IPR034904">
    <property type="entry name" value="FSCA_dom_sf"/>
</dbReference>